<feature type="transmembrane region" description="Helical" evidence="6">
    <location>
        <begin position="59"/>
        <end position="84"/>
    </location>
</feature>
<dbReference type="EMBL" id="KN823066">
    <property type="protein sequence ID" value="KIO24197.1"/>
    <property type="molecule type" value="Genomic_DNA"/>
</dbReference>
<evidence type="ECO:0000259" key="7">
    <source>
        <dbReference type="PROSITE" id="PS50850"/>
    </source>
</evidence>
<dbReference type="PRINTS" id="PR01036">
    <property type="entry name" value="TCRTETB"/>
</dbReference>
<sequence length="574" mass="61780">MATLPALSDEVQSIKDIPASGTITPATEPTLNGEPPAESERVPQAADAENQQKVGGVRFWLIFVAMMVSTFLSALDFTSVSTALPTIVQELEGTEFAWVGSAFALGSTAILPLTGGLAQIFGRRPVVLGSLIFFALGSGLAGGASSMNMLIAGRAIQGVGGGGILSLTEIVVADLVPLSQRGAYLGLIGSVWAIAAAIGPPIGGAFSQSNWRWLFYMNLPLTAIAIVLVWFFLRLKTPQEDFNTKMRRMDWFGNGLIIVATTITVVALTWAGVKHPWSSYQVLVPLILGLVSTAAFFVYEAKYAIEPVVPWELVNNRTAFFGYVGVFLHSIVATAVIFYLPVYFQASLLQGPVHSGVSFFGNSFLIPPAAIATGMTVTIFKIYVPQNYLGWVFTSIGVGLLTTLKVSSPTGAWVGYQIIEGIGFGILYAAPQFPVLAPVKITETAHALALFVFVRSYSQTWGVTLGGTILQNELKKKLPPAFLELFPGEGVEITYAAIPKIGGLAEPLKREVRDAFAGSLRTMWFVMLAISLVGFVTVLGMKQLEMHEVTDENWGLEEKKKVVDEEKEGRTLTL</sequence>
<dbReference type="GO" id="GO:0022857">
    <property type="term" value="F:transmembrane transporter activity"/>
    <property type="evidence" value="ECO:0007669"/>
    <property type="project" value="InterPro"/>
</dbReference>
<dbReference type="PANTHER" id="PTHR23501:SF102">
    <property type="entry name" value="DRUG TRANSPORTER, PUTATIVE (AFU_ORTHOLOGUE AFUA_3G08530)-RELATED"/>
    <property type="match status" value="1"/>
</dbReference>
<feature type="transmembrane region" description="Helical" evidence="6">
    <location>
        <begin position="364"/>
        <end position="383"/>
    </location>
</feature>
<dbReference type="AlphaFoldDB" id="A0A0C3LS06"/>
<dbReference type="CDD" id="cd17502">
    <property type="entry name" value="MFS_Azr1_MDR_like"/>
    <property type="match status" value="1"/>
</dbReference>
<dbReference type="HOGENOM" id="CLU_000960_22_0_1"/>
<feature type="transmembrane region" description="Helical" evidence="6">
    <location>
        <begin position="254"/>
        <end position="273"/>
    </location>
</feature>
<protein>
    <recommendedName>
        <fullName evidence="7">Major facilitator superfamily (MFS) profile domain-containing protein</fullName>
    </recommendedName>
</protein>
<dbReference type="PROSITE" id="PS50850">
    <property type="entry name" value="MFS"/>
    <property type="match status" value="1"/>
</dbReference>
<evidence type="ECO:0000256" key="3">
    <source>
        <dbReference type="ARBA" id="ARBA00022989"/>
    </source>
</evidence>
<feature type="transmembrane region" description="Helical" evidence="6">
    <location>
        <begin position="523"/>
        <end position="541"/>
    </location>
</feature>
<name>A0A0C3LS06_9AGAM</name>
<proteinExistence type="predicted"/>
<keyword evidence="2 6" id="KW-0812">Transmembrane</keyword>
<organism evidence="8 9">
    <name type="scientific">Tulasnella calospora MUT 4182</name>
    <dbReference type="NCBI Taxonomy" id="1051891"/>
    <lineage>
        <taxon>Eukaryota</taxon>
        <taxon>Fungi</taxon>
        <taxon>Dikarya</taxon>
        <taxon>Basidiomycota</taxon>
        <taxon>Agaricomycotina</taxon>
        <taxon>Agaricomycetes</taxon>
        <taxon>Cantharellales</taxon>
        <taxon>Tulasnellaceae</taxon>
        <taxon>Tulasnella</taxon>
    </lineage>
</organism>
<feature type="transmembrane region" description="Helical" evidence="6">
    <location>
        <begin position="279"/>
        <end position="299"/>
    </location>
</feature>
<keyword evidence="3 6" id="KW-1133">Transmembrane helix</keyword>
<evidence type="ECO:0000256" key="5">
    <source>
        <dbReference type="SAM" id="MobiDB-lite"/>
    </source>
</evidence>
<keyword evidence="9" id="KW-1185">Reference proteome</keyword>
<dbReference type="GO" id="GO:0005886">
    <property type="term" value="C:plasma membrane"/>
    <property type="evidence" value="ECO:0007669"/>
    <property type="project" value="TreeGrafter"/>
</dbReference>
<reference evidence="8 9" key="1">
    <citation type="submission" date="2014-04" db="EMBL/GenBank/DDBJ databases">
        <authorList>
            <consortium name="DOE Joint Genome Institute"/>
            <person name="Kuo A."/>
            <person name="Girlanda M."/>
            <person name="Perotto S."/>
            <person name="Kohler A."/>
            <person name="Nagy L.G."/>
            <person name="Floudas D."/>
            <person name="Copeland A."/>
            <person name="Barry K.W."/>
            <person name="Cichocki N."/>
            <person name="Veneault-Fourrey C."/>
            <person name="LaButti K."/>
            <person name="Lindquist E.A."/>
            <person name="Lipzen A."/>
            <person name="Lundell T."/>
            <person name="Morin E."/>
            <person name="Murat C."/>
            <person name="Sun H."/>
            <person name="Tunlid A."/>
            <person name="Henrissat B."/>
            <person name="Grigoriev I.V."/>
            <person name="Hibbett D.S."/>
            <person name="Martin F."/>
            <person name="Nordberg H.P."/>
            <person name="Cantor M.N."/>
            <person name="Hua S.X."/>
        </authorList>
    </citation>
    <scope>NUCLEOTIDE SEQUENCE [LARGE SCALE GENOMIC DNA]</scope>
    <source>
        <strain evidence="8 9">MUT 4182</strain>
    </source>
</reference>
<dbReference type="PANTHER" id="PTHR23501">
    <property type="entry name" value="MAJOR FACILITATOR SUPERFAMILY"/>
    <property type="match status" value="1"/>
</dbReference>
<feature type="transmembrane region" description="Helical" evidence="6">
    <location>
        <begin position="126"/>
        <end position="145"/>
    </location>
</feature>
<reference evidence="9" key="2">
    <citation type="submission" date="2015-01" db="EMBL/GenBank/DDBJ databases">
        <title>Evolutionary Origins and Diversification of the Mycorrhizal Mutualists.</title>
        <authorList>
            <consortium name="DOE Joint Genome Institute"/>
            <consortium name="Mycorrhizal Genomics Consortium"/>
            <person name="Kohler A."/>
            <person name="Kuo A."/>
            <person name="Nagy L.G."/>
            <person name="Floudas D."/>
            <person name="Copeland A."/>
            <person name="Barry K.W."/>
            <person name="Cichocki N."/>
            <person name="Veneault-Fourrey C."/>
            <person name="LaButti K."/>
            <person name="Lindquist E.A."/>
            <person name="Lipzen A."/>
            <person name="Lundell T."/>
            <person name="Morin E."/>
            <person name="Murat C."/>
            <person name="Riley R."/>
            <person name="Ohm R."/>
            <person name="Sun H."/>
            <person name="Tunlid A."/>
            <person name="Henrissat B."/>
            <person name="Grigoriev I.V."/>
            <person name="Hibbett D.S."/>
            <person name="Martin F."/>
        </authorList>
    </citation>
    <scope>NUCLEOTIDE SEQUENCE [LARGE SCALE GENOMIC DNA]</scope>
    <source>
        <strain evidence="9">MUT 4182</strain>
    </source>
</reference>
<evidence type="ECO:0000256" key="4">
    <source>
        <dbReference type="ARBA" id="ARBA00023136"/>
    </source>
</evidence>
<accession>A0A0C3LS06</accession>
<dbReference type="SUPFAM" id="SSF103473">
    <property type="entry name" value="MFS general substrate transporter"/>
    <property type="match status" value="1"/>
</dbReference>
<dbReference type="OrthoDB" id="3437016at2759"/>
<feature type="transmembrane region" description="Helical" evidence="6">
    <location>
        <begin position="320"/>
        <end position="344"/>
    </location>
</feature>
<feature type="transmembrane region" description="Helical" evidence="6">
    <location>
        <begin position="213"/>
        <end position="233"/>
    </location>
</feature>
<feature type="transmembrane region" description="Helical" evidence="6">
    <location>
        <begin position="151"/>
        <end position="172"/>
    </location>
</feature>
<evidence type="ECO:0000313" key="9">
    <source>
        <dbReference type="Proteomes" id="UP000054248"/>
    </source>
</evidence>
<feature type="transmembrane region" description="Helical" evidence="6">
    <location>
        <begin position="96"/>
        <end position="114"/>
    </location>
</feature>
<feature type="compositionally biased region" description="Polar residues" evidence="5">
    <location>
        <begin position="21"/>
        <end position="30"/>
    </location>
</feature>
<dbReference type="InterPro" id="IPR036259">
    <property type="entry name" value="MFS_trans_sf"/>
</dbReference>
<feature type="transmembrane region" description="Helical" evidence="6">
    <location>
        <begin position="413"/>
        <end position="430"/>
    </location>
</feature>
<dbReference type="InterPro" id="IPR011701">
    <property type="entry name" value="MFS"/>
</dbReference>
<feature type="domain" description="Major facilitator superfamily (MFS) profile" evidence="7">
    <location>
        <begin position="62"/>
        <end position="546"/>
    </location>
</feature>
<evidence type="ECO:0000256" key="2">
    <source>
        <dbReference type="ARBA" id="ARBA00022692"/>
    </source>
</evidence>
<gene>
    <name evidence="8" type="ORF">M407DRAFT_77271</name>
</gene>
<feature type="transmembrane region" description="Helical" evidence="6">
    <location>
        <begin position="184"/>
        <end position="207"/>
    </location>
</feature>
<evidence type="ECO:0000313" key="8">
    <source>
        <dbReference type="EMBL" id="KIO24197.1"/>
    </source>
</evidence>
<evidence type="ECO:0000256" key="1">
    <source>
        <dbReference type="ARBA" id="ARBA00004141"/>
    </source>
</evidence>
<evidence type="ECO:0000256" key="6">
    <source>
        <dbReference type="SAM" id="Phobius"/>
    </source>
</evidence>
<feature type="region of interest" description="Disordered" evidence="5">
    <location>
        <begin position="1"/>
        <end position="49"/>
    </location>
</feature>
<dbReference type="Proteomes" id="UP000054248">
    <property type="component" value="Unassembled WGS sequence"/>
</dbReference>
<keyword evidence="4 6" id="KW-0472">Membrane</keyword>
<dbReference type="InterPro" id="IPR020846">
    <property type="entry name" value="MFS_dom"/>
</dbReference>
<dbReference type="Gene3D" id="1.20.1250.20">
    <property type="entry name" value="MFS general substrate transporter like domains"/>
    <property type="match status" value="1"/>
</dbReference>
<feature type="transmembrane region" description="Helical" evidence="6">
    <location>
        <begin position="388"/>
        <end position="407"/>
    </location>
</feature>
<dbReference type="Pfam" id="PF07690">
    <property type="entry name" value="MFS_1"/>
    <property type="match status" value="1"/>
</dbReference>
<comment type="subcellular location">
    <subcellularLocation>
        <location evidence="1">Membrane</location>
        <topology evidence="1">Multi-pass membrane protein</topology>
    </subcellularLocation>
</comment>